<dbReference type="Proteomes" id="UP000199361">
    <property type="component" value="Unassembled WGS sequence"/>
</dbReference>
<evidence type="ECO:0000313" key="1">
    <source>
        <dbReference type="EMBL" id="SEU43734.1"/>
    </source>
</evidence>
<dbReference type="AlphaFoldDB" id="A0A1I0LPT6"/>
<accession>A0A1I0LPT6</accession>
<dbReference type="RefSeq" id="WP_091092905.1">
    <property type="nucleotide sequence ID" value="NZ_FOHX01000022.1"/>
</dbReference>
<reference evidence="1 2" key="1">
    <citation type="submission" date="2016-10" db="EMBL/GenBank/DDBJ databases">
        <authorList>
            <person name="de Groot N.N."/>
        </authorList>
    </citation>
    <scope>NUCLEOTIDE SEQUENCE [LARGE SCALE GENOMIC DNA]</scope>
    <source>
        <strain evidence="1 2">CGMCC 4.5598</strain>
    </source>
</reference>
<organism evidence="1 2">
    <name type="scientific">Nonomuraea wenchangensis</name>
    <dbReference type="NCBI Taxonomy" id="568860"/>
    <lineage>
        <taxon>Bacteria</taxon>
        <taxon>Bacillati</taxon>
        <taxon>Actinomycetota</taxon>
        <taxon>Actinomycetes</taxon>
        <taxon>Streptosporangiales</taxon>
        <taxon>Streptosporangiaceae</taxon>
        <taxon>Nonomuraea</taxon>
    </lineage>
</organism>
<gene>
    <name evidence="1" type="ORF">SAMN05421811_12228</name>
</gene>
<proteinExistence type="predicted"/>
<keyword evidence="2" id="KW-1185">Reference proteome</keyword>
<name>A0A1I0LPT6_9ACTN</name>
<dbReference type="EMBL" id="FOHX01000022">
    <property type="protein sequence ID" value="SEU43734.1"/>
    <property type="molecule type" value="Genomic_DNA"/>
</dbReference>
<evidence type="ECO:0000313" key="2">
    <source>
        <dbReference type="Proteomes" id="UP000199361"/>
    </source>
</evidence>
<protein>
    <submittedName>
        <fullName evidence="1">Uncharacterized protein</fullName>
    </submittedName>
</protein>
<dbReference type="OrthoDB" id="3540549at2"/>
<sequence length="79" mass="8510">MDRIAEGYIAGVYYAVTVGESQKGEPDSIGVVSGAAAAHRLLEFHDRQPLPHSQPVLDVSNAESVVSALQELTHVIRVR</sequence>